<dbReference type="EMBL" id="ABVL01000010">
    <property type="protein sequence ID" value="EDY18824.1"/>
    <property type="molecule type" value="Genomic_DNA"/>
</dbReference>
<keyword evidence="3" id="KW-1185">Reference proteome</keyword>
<gene>
    <name evidence="2" type="ORF">CfE428DRAFT_3482</name>
</gene>
<dbReference type="STRING" id="497964.CfE428DRAFT_3482"/>
<dbReference type="RefSeq" id="WP_006980807.1">
    <property type="nucleotide sequence ID" value="NZ_ABVL01000010.1"/>
</dbReference>
<keyword evidence="1" id="KW-0732">Signal</keyword>
<proteinExistence type="predicted"/>
<comment type="caution">
    <text evidence="2">The sequence shown here is derived from an EMBL/GenBank/DDBJ whole genome shotgun (WGS) entry which is preliminary data.</text>
</comment>
<evidence type="ECO:0000256" key="1">
    <source>
        <dbReference type="SAM" id="SignalP"/>
    </source>
</evidence>
<evidence type="ECO:0000313" key="2">
    <source>
        <dbReference type="EMBL" id="EDY18824.1"/>
    </source>
</evidence>
<dbReference type="Proteomes" id="UP000005824">
    <property type="component" value="Unassembled WGS sequence"/>
</dbReference>
<sequence precursor="true">MTVKLLGRLFGFLLIICCFYYSVQAADSDAAPKKFSAAIGGFLTGFWVVEMTAPDTLVYSHSSLPSRDSHSSERSTIKVTDTQWKTFRAHLNAAKVWSWKNEYVNDGVVDGTVWQFTADFGDVRIEAKGRNAYPNQSQFDAMLASVRELLKREEFR</sequence>
<protein>
    <recommendedName>
        <fullName evidence="4">Lipocalin-like domain-containing protein</fullName>
    </recommendedName>
</protein>
<feature type="signal peptide" evidence="1">
    <location>
        <begin position="1"/>
        <end position="25"/>
    </location>
</feature>
<organism evidence="2 3">
    <name type="scientific">Chthoniobacter flavus Ellin428</name>
    <dbReference type="NCBI Taxonomy" id="497964"/>
    <lineage>
        <taxon>Bacteria</taxon>
        <taxon>Pseudomonadati</taxon>
        <taxon>Verrucomicrobiota</taxon>
        <taxon>Spartobacteria</taxon>
        <taxon>Chthoniobacterales</taxon>
        <taxon>Chthoniobacteraceae</taxon>
        <taxon>Chthoniobacter</taxon>
    </lineage>
</organism>
<dbReference type="AlphaFoldDB" id="B4D3J4"/>
<name>B4D3J4_9BACT</name>
<accession>B4D3J4</accession>
<reference evidence="2 3" key="1">
    <citation type="journal article" date="2011" name="J. Bacteriol.">
        <title>Genome sequence of Chthoniobacter flavus Ellin428, an aerobic heterotrophic soil bacterium.</title>
        <authorList>
            <person name="Kant R."/>
            <person name="van Passel M.W."/>
            <person name="Palva A."/>
            <person name="Lucas S."/>
            <person name="Lapidus A."/>
            <person name="Glavina Del Rio T."/>
            <person name="Dalin E."/>
            <person name="Tice H."/>
            <person name="Bruce D."/>
            <person name="Goodwin L."/>
            <person name="Pitluck S."/>
            <person name="Larimer F.W."/>
            <person name="Land M.L."/>
            <person name="Hauser L."/>
            <person name="Sangwan P."/>
            <person name="de Vos W.M."/>
            <person name="Janssen P.H."/>
            <person name="Smidt H."/>
        </authorList>
    </citation>
    <scope>NUCLEOTIDE SEQUENCE [LARGE SCALE GENOMIC DNA]</scope>
    <source>
        <strain evidence="2 3">Ellin428</strain>
    </source>
</reference>
<evidence type="ECO:0008006" key="4">
    <source>
        <dbReference type="Google" id="ProtNLM"/>
    </source>
</evidence>
<feature type="chain" id="PRO_5002802403" description="Lipocalin-like domain-containing protein" evidence="1">
    <location>
        <begin position="26"/>
        <end position="156"/>
    </location>
</feature>
<dbReference type="InParanoid" id="B4D3J4"/>
<evidence type="ECO:0000313" key="3">
    <source>
        <dbReference type="Proteomes" id="UP000005824"/>
    </source>
</evidence>